<evidence type="ECO:0000256" key="7">
    <source>
        <dbReference type="PIRSR" id="PIRSR627057-2"/>
    </source>
</evidence>
<accession>A0A6M4AWW5</accession>
<proteinExistence type="predicted"/>
<dbReference type="Pfam" id="PF16491">
    <property type="entry name" value="Peptidase_M48_N"/>
    <property type="match status" value="1"/>
</dbReference>
<feature type="active site" description="Proton donor" evidence="6">
    <location>
        <position position="359"/>
    </location>
</feature>
<dbReference type="Gene3D" id="3.30.2010.10">
    <property type="entry name" value="Metalloproteases ('zincins'), catalytic domain"/>
    <property type="match status" value="1"/>
</dbReference>
<feature type="compositionally biased region" description="Low complexity" evidence="8">
    <location>
        <begin position="424"/>
        <end position="444"/>
    </location>
</feature>
<feature type="domain" description="Peptidase M48" evidence="11">
    <location>
        <begin position="207"/>
        <end position="406"/>
    </location>
</feature>
<evidence type="ECO:0000256" key="3">
    <source>
        <dbReference type="ARBA" id="ARBA00022801"/>
    </source>
</evidence>
<dbReference type="EMBL" id="CP053015">
    <property type="protein sequence ID" value="QJQ33525.1"/>
    <property type="molecule type" value="Genomic_DNA"/>
</dbReference>
<evidence type="ECO:0000256" key="5">
    <source>
        <dbReference type="ARBA" id="ARBA00023049"/>
    </source>
</evidence>
<keyword evidence="9" id="KW-0812">Transmembrane</keyword>
<keyword evidence="5" id="KW-0482">Metalloprotease</keyword>
<reference evidence="13 14" key="1">
    <citation type="submission" date="2020-01" db="EMBL/GenBank/DDBJ databases">
        <title>Sphingomonas sp. strain CSW-10.</title>
        <authorList>
            <person name="Chen W.-M."/>
        </authorList>
    </citation>
    <scope>NUCLEOTIDE SEQUENCE [LARGE SCALE GENOMIC DNA]</scope>
    <source>
        <strain evidence="13 14">CSW-10</strain>
    </source>
</reference>
<feature type="signal peptide" evidence="10">
    <location>
        <begin position="1"/>
        <end position="23"/>
    </location>
</feature>
<dbReference type="GO" id="GO:0004222">
    <property type="term" value="F:metalloendopeptidase activity"/>
    <property type="evidence" value="ECO:0007669"/>
    <property type="project" value="InterPro"/>
</dbReference>
<feature type="active site" evidence="6">
    <location>
        <position position="276"/>
    </location>
</feature>
<evidence type="ECO:0000256" key="1">
    <source>
        <dbReference type="ARBA" id="ARBA00022670"/>
    </source>
</evidence>
<evidence type="ECO:0000259" key="11">
    <source>
        <dbReference type="Pfam" id="PF01435"/>
    </source>
</evidence>
<feature type="binding site" evidence="7">
    <location>
        <position position="275"/>
    </location>
    <ligand>
        <name>Zn(2+)</name>
        <dbReference type="ChEBI" id="CHEBI:29105"/>
        <note>catalytic</note>
    </ligand>
</feature>
<feature type="transmembrane region" description="Helical" evidence="9">
    <location>
        <begin position="59"/>
        <end position="81"/>
    </location>
</feature>
<feature type="binding site" evidence="7">
    <location>
        <position position="355"/>
    </location>
    <ligand>
        <name>Zn(2+)</name>
        <dbReference type="ChEBI" id="CHEBI:29105"/>
        <note>catalytic</note>
    </ligand>
</feature>
<feature type="chain" id="PRO_5027084634" evidence="10">
    <location>
        <begin position="24"/>
        <end position="444"/>
    </location>
</feature>
<dbReference type="Proteomes" id="UP000503018">
    <property type="component" value="Chromosome"/>
</dbReference>
<dbReference type="GO" id="GO:0071586">
    <property type="term" value="P:CAAX-box protein processing"/>
    <property type="evidence" value="ECO:0007669"/>
    <property type="project" value="InterPro"/>
</dbReference>
<feature type="transmembrane region" description="Helical" evidence="9">
    <location>
        <begin position="173"/>
        <end position="196"/>
    </location>
</feature>
<feature type="transmembrane region" description="Helical" evidence="9">
    <location>
        <begin position="140"/>
        <end position="166"/>
    </location>
</feature>
<keyword evidence="4 7" id="KW-0862">Zinc</keyword>
<feature type="region of interest" description="Disordered" evidence="8">
    <location>
        <begin position="420"/>
        <end position="444"/>
    </location>
</feature>
<gene>
    <name evidence="13" type="ORF">GV829_02695</name>
</gene>
<dbReference type="InterPro" id="IPR027057">
    <property type="entry name" value="CAXX_Prtase_1"/>
</dbReference>
<dbReference type="KEGG" id="slan:GV829_02695"/>
<evidence type="ECO:0000313" key="13">
    <source>
        <dbReference type="EMBL" id="QJQ33525.1"/>
    </source>
</evidence>
<dbReference type="Pfam" id="PF01435">
    <property type="entry name" value="Peptidase_M48"/>
    <property type="match status" value="1"/>
</dbReference>
<dbReference type="PANTHER" id="PTHR10120">
    <property type="entry name" value="CAAX PRENYL PROTEASE 1"/>
    <property type="match status" value="1"/>
</dbReference>
<feature type="transmembrane region" description="Helical" evidence="9">
    <location>
        <begin position="285"/>
        <end position="304"/>
    </location>
</feature>
<evidence type="ECO:0000256" key="6">
    <source>
        <dbReference type="PIRSR" id="PIRSR627057-1"/>
    </source>
</evidence>
<feature type="transmembrane region" description="Helical" evidence="9">
    <location>
        <begin position="102"/>
        <end position="120"/>
    </location>
</feature>
<keyword evidence="3" id="KW-0378">Hydrolase</keyword>
<evidence type="ECO:0000256" key="2">
    <source>
        <dbReference type="ARBA" id="ARBA00022723"/>
    </source>
</evidence>
<sequence length="444" mass="48707">MTGRKAALAVAGLALLLPGAAWAAQAGGAFDPDAATDAYMATLRGAARAKSDAYFEGGYWLILWGALVSIASELVILRTGLSARFRDWAERWGKWRWLQTMLWVLPYGIVSSLIVAPWTIYTEFVREDQYGLMNQTFVEWLGDAGIMLAINIVFLAIGLAIIMGLIRKFPKSWWLWGAGAMTAMAAFAALIVPVFINPLFNTYTELDQGPVRDRIVAMAESQNVPAEHIYLFDASKQTKRISANVSGLGPTIRISLNDNLLNRTSLPETAAVMGHELGHYVLSHVYKMIGAFALIFGLLFFAASRMVPAMINRWGSNWRVRGPDDVAAIPVYMIALGALSVVMTPLTNSIIRWNESEADAFGLDVAREPDGFAQAAMRLSEYRKIEPGALEEILFYDHPSGRTRVQMSMDWKARHWNELSPESRAAGPGRPAVAAPAAAPATTP</sequence>
<evidence type="ECO:0000259" key="12">
    <source>
        <dbReference type="Pfam" id="PF16491"/>
    </source>
</evidence>
<organism evidence="13 14">
    <name type="scientific">Sphingomonas lacunae</name>
    <dbReference type="NCBI Taxonomy" id="2698828"/>
    <lineage>
        <taxon>Bacteria</taxon>
        <taxon>Pseudomonadati</taxon>
        <taxon>Pseudomonadota</taxon>
        <taxon>Alphaproteobacteria</taxon>
        <taxon>Sphingomonadales</taxon>
        <taxon>Sphingomonadaceae</taxon>
        <taxon>Sphingomonas</taxon>
    </lineage>
</organism>
<keyword evidence="14" id="KW-1185">Reference proteome</keyword>
<dbReference type="InterPro" id="IPR001915">
    <property type="entry name" value="Peptidase_M48"/>
</dbReference>
<evidence type="ECO:0000256" key="8">
    <source>
        <dbReference type="SAM" id="MobiDB-lite"/>
    </source>
</evidence>
<dbReference type="AlphaFoldDB" id="A0A6M4AWW5"/>
<keyword evidence="1" id="KW-0645">Protease</keyword>
<dbReference type="CDD" id="cd07343">
    <property type="entry name" value="M48A_Zmpste24p_like"/>
    <property type="match status" value="1"/>
</dbReference>
<evidence type="ECO:0000256" key="4">
    <source>
        <dbReference type="ARBA" id="ARBA00022833"/>
    </source>
</evidence>
<protein>
    <submittedName>
        <fullName evidence="13">M48 family metallopeptidase</fullName>
    </submittedName>
</protein>
<keyword evidence="9" id="KW-0472">Membrane</keyword>
<evidence type="ECO:0000256" key="9">
    <source>
        <dbReference type="SAM" id="Phobius"/>
    </source>
</evidence>
<evidence type="ECO:0000313" key="14">
    <source>
        <dbReference type="Proteomes" id="UP000503018"/>
    </source>
</evidence>
<dbReference type="GO" id="GO:0046872">
    <property type="term" value="F:metal ion binding"/>
    <property type="evidence" value="ECO:0007669"/>
    <property type="project" value="UniProtKB-KW"/>
</dbReference>
<keyword evidence="2 7" id="KW-0479">Metal-binding</keyword>
<name>A0A6M4AWW5_9SPHN</name>
<feature type="domain" description="CAAX prenyl protease 1 N-terminal" evidence="12">
    <location>
        <begin position="49"/>
        <end position="202"/>
    </location>
</feature>
<keyword evidence="10" id="KW-0732">Signal</keyword>
<feature type="binding site" evidence="7">
    <location>
        <position position="279"/>
    </location>
    <ligand>
        <name>Zn(2+)</name>
        <dbReference type="ChEBI" id="CHEBI:29105"/>
        <note>catalytic</note>
    </ligand>
</feature>
<evidence type="ECO:0000256" key="10">
    <source>
        <dbReference type="SAM" id="SignalP"/>
    </source>
</evidence>
<dbReference type="InterPro" id="IPR032456">
    <property type="entry name" value="Peptidase_M48_N"/>
</dbReference>
<comment type="cofactor">
    <cofactor evidence="7">
        <name>Zn(2+)</name>
        <dbReference type="ChEBI" id="CHEBI:29105"/>
    </cofactor>
    <text evidence="7">Binds 1 zinc ion per subunit.</text>
</comment>
<keyword evidence="9" id="KW-1133">Transmembrane helix</keyword>